<dbReference type="Pfam" id="PF13927">
    <property type="entry name" value="Ig_3"/>
    <property type="match status" value="1"/>
</dbReference>
<evidence type="ECO:0000256" key="2">
    <source>
        <dbReference type="ARBA" id="ARBA00022692"/>
    </source>
</evidence>
<dbReference type="EnsemblMetazoa" id="XM_030978733">
    <property type="protein sequence ID" value="XP_030834593"/>
    <property type="gene ID" value="LOC105438439"/>
</dbReference>
<evidence type="ECO:0000256" key="3">
    <source>
        <dbReference type="ARBA" id="ARBA00022989"/>
    </source>
</evidence>
<reference evidence="9" key="1">
    <citation type="submission" date="2015-02" db="EMBL/GenBank/DDBJ databases">
        <title>Genome sequencing for Strongylocentrotus purpuratus.</title>
        <authorList>
            <person name="Murali S."/>
            <person name="Liu Y."/>
            <person name="Vee V."/>
            <person name="English A."/>
            <person name="Wang M."/>
            <person name="Skinner E."/>
            <person name="Han Y."/>
            <person name="Muzny D.M."/>
            <person name="Worley K.C."/>
            <person name="Gibbs R.A."/>
        </authorList>
    </citation>
    <scope>NUCLEOTIDE SEQUENCE</scope>
</reference>
<dbReference type="InParanoid" id="A0A7M7NCU1"/>
<dbReference type="GeneID" id="105438439"/>
<dbReference type="FunCoup" id="A0A7M7NCU1">
    <property type="interactions" value="59"/>
</dbReference>
<dbReference type="InterPro" id="IPR013783">
    <property type="entry name" value="Ig-like_fold"/>
</dbReference>
<keyword evidence="2 5" id="KW-0812">Transmembrane</keyword>
<feature type="chain" id="PRO_5029679494" description="Ig-like domain-containing protein" evidence="6">
    <location>
        <begin position="31"/>
        <end position="403"/>
    </location>
</feature>
<evidence type="ECO:0000256" key="1">
    <source>
        <dbReference type="ARBA" id="ARBA00004479"/>
    </source>
</evidence>
<dbReference type="OMA" id="YECEALG"/>
<dbReference type="PANTHER" id="PTHR11973:SF24">
    <property type="entry name" value="FIBRONECTIN TYPE-III DOMAIN-CONTAINING PROTEIN"/>
    <property type="match status" value="1"/>
</dbReference>
<dbReference type="InterPro" id="IPR036179">
    <property type="entry name" value="Ig-like_dom_sf"/>
</dbReference>
<feature type="domain" description="Ig-like" evidence="7">
    <location>
        <begin position="141"/>
        <end position="243"/>
    </location>
</feature>
<name>A0A7M7NCU1_STRPU</name>
<dbReference type="Proteomes" id="UP000007110">
    <property type="component" value="Unassembled WGS sequence"/>
</dbReference>
<organism evidence="8 9">
    <name type="scientific">Strongylocentrotus purpuratus</name>
    <name type="common">Purple sea urchin</name>
    <dbReference type="NCBI Taxonomy" id="7668"/>
    <lineage>
        <taxon>Eukaryota</taxon>
        <taxon>Metazoa</taxon>
        <taxon>Echinodermata</taxon>
        <taxon>Eleutherozoa</taxon>
        <taxon>Echinozoa</taxon>
        <taxon>Echinoidea</taxon>
        <taxon>Euechinoidea</taxon>
        <taxon>Echinacea</taxon>
        <taxon>Camarodonta</taxon>
        <taxon>Echinidea</taxon>
        <taxon>Strongylocentrotidae</taxon>
        <taxon>Strongylocentrotus</taxon>
    </lineage>
</organism>
<reference evidence="8" key="2">
    <citation type="submission" date="2021-01" db="UniProtKB">
        <authorList>
            <consortium name="EnsemblMetazoa"/>
        </authorList>
    </citation>
    <scope>IDENTIFICATION</scope>
</reference>
<feature type="domain" description="Ig-like" evidence="7">
    <location>
        <begin position="33"/>
        <end position="137"/>
    </location>
</feature>
<protein>
    <recommendedName>
        <fullName evidence="7">Ig-like domain-containing protein</fullName>
    </recommendedName>
</protein>
<keyword evidence="9" id="KW-1185">Reference proteome</keyword>
<dbReference type="InterPro" id="IPR007110">
    <property type="entry name" value="Ig-like_dom"/>
</dbReference>
<dbReference type="KEGG" id="spu:105438439"/>
<dbReference type="SMART" id="SM00409">
    <property type="entry name" value="IG"/>
    <property type="match status" value="1"/>
</dbReference>
<evidence type="ECO:0000256" key="4">
    <source>
        <dbReference type="ARBA" id="ARBA00023180"/>
    </source>
</evidence>
<dbReference type="CDD" id="cd00096">
    <property type="entry name" value="Ig"/>
    <property type="match status" value="1"/>
</dbReference>
<evidence type="ECO:0000313" key="9">
    <source>
        <dbReference type="Proteomes" id="UP000007110"/>
    </source>
</evidence>
<sequence length="403" mass="44437">MAARLFIQLLCMSYNVCVVLHVCSLQGVYCDVPDGVVYTDLHKTAQKGDELVLKCQFYETPIAVYWKKGNDPTNSPNLITWVEGESASGSCVHDGSCKMNATFSLIIRNITVSDQGSYICRVSNYKGILIHNFTEVSVFAPPMEPFPLIDECRGILPNDAVQTCSLSTANSITITCSTSNYFPDIDLFFLHESNKMGATTIKEVANMDGTRNKSISTAGKPSESPYVCVASDIPGLQDQKTVTVTVTFLGSTVAMPTPSNQTTLPPSQSGDVAKIVVPVILIPAAICVAFVIWLCMKQRRNQEKDDPESMLLRPDPQIKGKVSFFELWYLVHNMDETNLNILRGALIDLGILGVEEELTGDDAYNLLCDWKDTNTSDNEAMRLKNVLIGHGLRPFWKEMCGGY</sequence>
<evidence type="ECO:0000259" key="7">
    <source>
        <dbReference type="PROSITE" id="PS50835"/>
    </source>
</evidence>
<dbReference type="Gene3D" id="2.60.40.10">
    <property type="entry name" value="Immunoglobulins"/>
    <property type="match status" value="1"/>
</dbReference>
<evidence type="ECO:0000256" key="5">
    <source>
        <dbReference type="SAM" id="Phobius"/>
    </source>
</evidence>
<dbReference type="GO" id="GO:0005886">
    <property type="term" value="C:plasma membrane"/>
    <property type="evidence" value="ECO:0000318"/>
    <property type="project" value="GO_Central"/>
</dbReference>
<dbReference type="InterPro" id="IPR051116">
    <property type="entry name" value="Surface_Rcpt/Adhesion_Mol"/>
</dbReference>
<dbReference type="SUPFAM" id="SSF48726">
    <property type="entry name" value="Immunoglobulin"/>
    <property type="match status" value="1"/>
</dbReference>
<dbReference type="PANTHER" id="PTHR11973">
    <property type="entry name" value="CELL SURFACE GLYCOPROTEIN MUC18-RELATED"/>
    <property type="match status" value="1"/>
</dbReference>
<dbReference type="RefSeq" id="XP_030834593.1">
    <property type="nucleotide sequence ID" value="XM_030978733.1"/>
</dbReference>
<keyword evidence="5" id="KW-0472">Membrane</keyword>
<dbReference type="InterPro" id="IPR003599">
    <property type="entry name" value="Ig_sub"/>
</dbReference>
<comment type="subcellular location">
    <subcellularLocation>
        <location evidence="1">Membrane</location>
        <topology evidence="1">Single-pass type I membrane protein</topology>
    </subcellularLocation>
</comment>
<dbReference type="PROSITE" id="PS50835">
    <property type="entry name" value="IG_LIKE"/>
    <property type="match status" value="2"/>
</dbReference>
<feature type="signal peptide" evidence="6">
    <location>
        <begin position="1"/>
        <end position="30"/>
    </location>
</feature>
<accession>A0A7M7NCU1</accession>
<feature type="transmembrane region" description="Helical" evidence="5">
    <location>
        <begin position="275"/>
        <end position="295"/>
    </location>
</feature>
<keyword evidence="3 5" id="KW-1133">Transmembrane helix</keyword>
<evidence type="ECO:0000313" key="8">
    <source>
        <dbReference type="EnsemblMetazoa" id="XP_030834593"/>
    </source>
</evidence>
<keyword evidence="4" id="KW-0325">Glycoprotein</keyword>
<keyword evidence="6" id="KW-0732">Signal</keyword>
<evidence type="ECO:0000256" key="6">
    <source>
        <dbReference type="SAM" id="SignalP"/>
    </source>
</evidence>
<proteinExistence type="predicted"/>
<dbReference type="AlphaFoldDB" id="A0A7M7NCU1"/>